<accession>A0A212D2Z4</accession>
<evidence type="ECO:0000313" key="6">
    <source>
        <dbReference type="Proteomes" id="UP000242450"/>
    </source>
</evidence>
<sequence length="231" mass="26305">MSLTLWRLLFCWQVNTGQRRDGPLALIGSGLSSEQQKMLSELAAILKAKKCAEFDSTVTHVIVPGDTVQSTLKYMLGILSGCWILKFEWVKACLQSKGYEQEEKYEIPEGPQKSRLNREQLLPKLFDGCYFYFGGTFKHHPKDNLIKLVAAGGGQVLIRKPKPDSDVTQTINTVAYHAKPDSDQRFCTQYIIYEDLSNHRPERVRQGKVWVAPSSWFIDCVMSFELLPLDN</sequence>
<keyword evidence="3" id="KW-0732">Signal</keyword>
<evidence type="ECO:0000259" key="4">
    <source>
        <dbReference type="PROSITE" id="PS50172"/>
    </source>
</evidence>
<keyword evidence="2" id="KW-0040">ANK repeat</keyword>
<dbReference type="SMART" id="SM00292">
    <property type="entry name" value="BRCT"/>
    <property type="match status" value="2"/>
</dbReference>
<dbReference type="GO" id="GO:0070531">
    <property type="term" value="C:BRCA1-A complex"/>
    <property type="evidence" value="ECO:0007669"/>
    <property type="project" value="TreeGrafter"/>
</dbReference>
<dbReference type="FunFam" id="3.40.50.10190:FF:000019">
    <property type="entry name" value="BRCA1 associated RING domain 1"/>
    <property type="match status" value="1"/>
</dbReference>
<dbReference type="SUPFAM" id="SSF52113">
    <property type="entry name" value="BRCT domain"/>
    <property type="match status" value="2"/>
</dbReference>
<dbReference type="InterPro" id="IPR001357">
    <property type="entry name" value="BRCT_dom"/>
</dbReference>
<dbReference type="PANTHER" id="PTHR24171">
    <property type="entry name" value="ANKYRIN REPEAT DOMAIN-CONTAINING PROTEIN 39-RELATED"/>
    <property type="match status" value="1"/>
</dbReference>
<dbReference type="PROSITE" id="PS50172">
    <property type="entry name" value="BRCT"/>
    <property type="match status" value="2"/>
</dbReference>
<evidence type="ECO:0000256" key="2">
    <source>
        <dbReference type="ARBA" id="ARBA00023043"/>
    </source>
</evidence>
<reference evidence="5 6" key="1">
    <citation type="journal article" date="2018" name="Mol. Genet. Genomics">
        <title>The red deer Cervus elaphus genome CerEla1.0: sequencing, annotating, genes, and chromosomes.</title>
        <authorList>
            <person name="Bana N.A."/>
            <person name="Nyiri A."/>
            <person name="Nagy J."/>
            <person name="Frank K."/>
            <person name="Nagy T."/>
            <person name="Steger V."/>
            <person name="Schiller M."/>
            <person name="Lakatos P."/>
            <person name="Sugar L."/>
            <person name="Horn P."/>
            <person name="Barta E."/>
            <person name="Orosz L."/>
        </authorList>
    </citation>
    <scope>NUCLEOTIDE SEQUENCE [LARGE SCALE GENOMIC DNA]</scope>
    <source>
        <strain evidence="5">Hungarian</strain>
    </source>
</reference>
<evidence type="ECO:0000256" key="3">
    <source>
        <dbReference type="SAM" id="SignalP"/>
    </source>
</evidence>
<dbReference type="GO" id="GO:0031436">
    <property type="term" value="C:BRCA1-BARD1 complex"/>
    <property type="evidence" value="ECO:0007669"/>
    <property type="project" value="TreeGrafter"/>
</dbReference>
<keyword evidence="6" id="KW-1185">Reference proteome</keyword>
<dbReference type="EMBL" id="MKHE01000008">
    <property type="protein sequence ID" value="OWK12595.1"/>
    <property type="molecule type" value="Genomic_DNA"/>
</dbReference>
<dbReference type="Gene3D" id="3.40.50.10190">
    <property type="entry name" value="BRCT domain"/>
    <property type="match status" value="2"/>
</dbReference>
<dbReference type="GO" id="GO:0004842">
    <property type="term" value="F:ubiquitin-protein transferase activity"/>
    <property type="evidence" value="ECO:0007669"/>
    <property type="project" value="TreeGrafter"/>
</dbReference>
<protein>
    <submittedName>
        <fullName evidence="5">BARD1</fullName>
    </submittedName>
</protein>
<gene>
    <name evidence="5" type="ORF">Celaphus_00015082</name>
</gene>
<dbReference type="AlphaFoldDB" id="A0A212D2Z4"/>
<proteinExistence type="predicted"/>
<dbReference type="PANTHER" id="PTHR24171:SF8">
    <property type="entry name" value="BRCA1-ASSOCIATED RING DOMAIN PROTEIN 1"/>
    <property type="match status" value="1"/>
</dbReference>
<organism evidence="5 6">
    <name type="scientific">Cervus elaphus hippelaphus</name>
    <name type="common">European red deer</name>
    <dbReference type="NCBI Taxonomy" id="46360"/>
    <lineage>
        <taxon>Eukaryota</taxon>
        <taxon>Metazoa</taxon>
        <taxon>Chordata</taxon>
        <taxon>Craniata</taxon>
        <taxon>Vertebrata</taxon>
        <taxon>Euteleostomi</taxon>
        <taxon>Mammalia</taxon>
        <taxon>Eutheria</taxon>
        <taxon>Laurasiatheria</taxon>
        <taxon>Artiodactyla</taxon>
        <taxon>Ruminantia</taxon>
        <taxon>Pecora</taxon>
        <taxon>Cervidae</taxon>
        <taxon>Cervinae</taxon>
        <taxon>Cervus</taxon>
    </lineage>
</organism>
<feature type="domain" description="BRCT" evidence="4">
    <location>
        <begin position="24"/>
        <end position="107"/>
    </location>
</feature>
<feature type="signal peptide" evidence="3">
    <location>
        <begin position="1"/>
        <end position="17"/>
    </location>
</feature>
<feature type="domain" description="BRCT" evidence="4">
    <location>
        <begin position="121"/>
        <end position="231"/>
    </location>
</feature>
<dbReference type="FunFam" id="3.40.50.10190:FF:000013">
    <property type="entry name" value="BRCA1 associated RING domain 1"/>
    <property type="match status" value="1"/>
</dbReference>
<name>A0A212D2Z4_CEREH</name>
<keyword evidence="1" id="KW-0677">Repeat</keyword>
<dbReference type="Pfam" id="PF16589">
    <property type="entry name" value="BRCT_2"/>
    <property type="match status" value="1"/>
</dbReference>
<feature type="chain" id="PRO_5012532808" evidence="3">
    <location>
        <begin position="18"/>
        <end position="231"/>
    </location>
</feature>
<dbReference type="OrthoDB" id="2384350at2759"/>
<evidence type="ECO:0000313" key="5">
    <source>
        <dbReference type="EMBL" id="OWK12595.1"/>
    </source>
</evidence>
<dbReference type="Proteomes" id="UP000242450">
    <property type="component" value="Chromosome 8"/>
</dbReference>
<comment type="caution">
    <text evidence="5">The sequence shown here is derived from an EMBL/GenBank/DDBJ whole genome shotgun (WGS) entry which is preliminary data.</text>
</comment>
<dbReference type="CDD" id="cd17720">
    <property type="entry name" value="BRCT_Bard1_rpt2"/>
    <property type="match status" value="1"/>
</dbReference>
<dbReference type="GO" id="GO:0085020">
    <property type="term" value="P:protein K6-linked ubiquitination"/>
    <property type="evidence" value="ECO:0007669"/>
    <property type="project" value="TreeGrafter"/>
</dbReference>
<dbReference type="CDD" id="cd17734">
    <property type="entry name" value="BRCT_Bard1_rpt1"/>
    <property type="match status" value="1"/>
</dbReference>
<evidence type="ECO:0000256" key="1">
    <source>
        <dbReference type="ARBA" id="ARBA00022737"/>
    </source>
</evidence>
<dbReference type="Pfam" id="PF00533">
    <property type="entry name" value="BRCT"/>
    <property type="match status" value="1"/>
</dbReference>
<dbReference type="InterPro" id="IPR036420">
    <property type="entry name" value="BRCT_dom_sf"/>
</dbReference>